<organism evidence="1 2">
    <name type="scientific">Mucilaginibacter conchicola</name>
    <dbReference type="NCBI Taxonomy" id="2303333"/>
    <lineage>
        <taxon>Bacteria</taxon>
        <taxon>Pseudomonadati</taxon>
        <taxon>Bacteroidota</taxon>
        <taxon>Sphingobacteriia</taxon>
        <taxon>Sphingobacteriales</taxon>
        <taxon>Sphingobacteriaceae</taxon>
        <taxon>Mucilaginibacter</taxon>
    </lineage>
</organism>
<keyword evidence="2" id="KW-1185">Reference proteome</keyword>
<evidence type="ECO:0000313" key="1">
    <source>
        <dbReference type="EMBL" id="RFZ95005.1"/>
    </source>
</evidence>
<evidence type="ECO:0000313" key="2">
    <source>
        <dbReference type="Proteomes" id="UP000264217"/>
    </source>
</evidence>
<dbReference type="InterPro" id="IPR034660">
    <property type="entry name" value="DinB/YfiT-like"/>
</dbReference>
<comment type="caution">
    <text evidence="1">The sequence shown here is derived from an EMBL/GenBank/DDBJ whole genome shotgun (WGS) entry which is preliminary data.</text>
</comment>
<dbReference type="EMBL" id="QWDC01000001">
    <property type="protein sequence ID" value="RFZ95005.1"/>
    <property type="molecule type" value="Genomic_DNA"/>
</dbReference>
<reference evidence="1 2" key="1">
    <citation type="submission" date="2018-08" db="EMBL/GenBank/DDBJ databases">
        <title>Mucilaginibacter sp. MYSH2.</title>
        <authorList>
            <person name="Seo T."/>
        </authorList>
    </citation>
    <scope>NUCLEOTIDE SEQUENCE [LARGE SCALE GENOMIC DNA]</scope>
    <source>
        <strain evidence="1 2">MYSH2</strain>
    </source>
</reference>
<evidence type="ECO:0008006" key="3">
    <source>
        <dbReference type="Google" id="ProtNLM"/>
    </source>
</evidence>
<proteinExistence type="predicted"/>
<gene>
    <name evidence="1" type="ORF">D0C36_05615</name>
</gene>
<sequence length="122" mass="14262">MNAQQMVEHLIDQVRYTNGVKTPVDTGLPPDFAERKQRGLNLSYDFPRNIILGTLPEDYEYDDIETAKQQLVKEVETFHRYFAANPGLEVLHGGFGIMNYNEWVIWHGKHFTHHFKQFGIIQ</sequence>
<dbReference type="Gene3D" id="1.20.120.450">
    <property type="entry name" value="dinb family like domain"/>
    <property type="match status" value="1"/>
</dbReference>
<dbReference type="AlphaFoldDB" id="A0A372NY19"/>
<accession>A0A372NY19</accession>
<dbReference type="Proteomes" id="UP000264217">
    <property type="component" value="Unassembled WGS sequence"/>
</dbReference>
<name>A0A372NY19_9SPHI</name>
<protein>
    <recommendedName>
        <fullName evidence="3">DUF1569 domain-containing protein</fullName>
    </recommendedName>
</protein>